<dbReference type="Gene3D" id="1.10.472.150">
    <property type="entry name" value="Glucose-regulated metallo-peptidase M90, N-terminal domain"/>
    <property type="match status" value="1"/>
</dbReference>
<keyword evidence="1" id="KW-1133">Transmembrane helix</keyword>
<dbReference type="SUPFAM" id="SSF55486">
    <property type="entry name" value="Metalloproteases ('zincins'), catalytic domain"/>
    <property type="match status" value="1"/>
</dbReference>
<name>A0AAW9Q5V3_9CYAN</name>
<dbReference type="RefSeq" id="WP_330486319.1">
    <property type="nucleotide sequence ID" value="NZ_JAZBJZ010000184.1"/>
</dbReference>
<dbReference type="AlphaFoldDB" id="A0AAW9Q5V3"/>
<dbReference type="EMBL" id="JAZBJZ010000184">
    <property type="protein sequence ID" value="MEE3719883.1"/>
    <property type="molecule type" value="Genomic_DNA"/>
</dbReference>
<dbReference type="GO" id="GO:0008237">
    <property type="term" value="F:metallopeptidase activity"/>
    <property type="evidence" value="ECO:0007669"/>
    <property type="project" value="InterPro"/>
</dbReference>
<dbReference type="Proteomes" id="UP001333818">
    <property type="component" value="Unassembled WGS sequence"/>
</dbReference>
<comment type="caution">
    <text evidence="2">The sequence shown here is derived from an EMBL/GenBank/DDBJ whole genome shotgun (WGS) entry which is preliminary data.</text>
</comment>
<protein>
    <submittedName>
        <fullName evidence="2">M90 family metallopeptidase</fullName>
    </submittedName>
</protein>
<evidence type="ECO:0000313" key="3">
    <source>
        <dbReference type="Proteomes" id="UP001333818"/>
    </source>
</evidence>
<keyword evidence="3" id="KW-1185">Reference proteome</keyword>
<sequence length="276" mass="32242">MVQVIIFGIIASAIAIGILTYPFFVQWRRDRLRRQPFPNHWQSLIERNLAIYAHLSLAQQKQLQGHVRVFLAEKQFIGCLGLRVTEEMKVIIAAIACLLLFSDRGKYFPKLRSILVYPSAYQVNETVMNEGYVVEERLTTRLGESWTRDQLILAWDQVERDTQNWHDGHNVVLHEFAHQLDQEDGRAEGVPILPRELDYAIWAKVMTEEYLTLCKSVERGKKTVMDSYGATNPAEFFAVATETFFEKPYQLMEKHQPLYELLQRYYKLDLLQGRSE</sequence>
<dbReference type="InterPro" id="IPR042252">
    <property type="entry name" value="MtfA_N"/>
</dbReference>
<evidence type="ECO:0000256" key="1">
    <source>
        <dbReference type="SAM" id="Phobius"/>
    </source>
</evidence>
<dbReference type="InterPro" id="IPR024079">
    <property type="entry name" value="MetalloPept_cat_dom_sf"/>
</dbReference>
<dbReference type="GO" id="GO:0004177">
    <property type="term" value="F:aminopeptidase activity"/>
    <property type="evidence" value="ECO:0007669"/>
    <property type="project" value="TreeGrafter"/>
</dbReference>
<accession>A0AAW9Q5V3</accession>
<feature type="transmembrane region" description="Helical" evidence="1">
    <location>
        <begin position="6"/>
        <end position="25"/>
    </location>
</feature>
<dbReference type="CDD" id="cd20169">
    <property type="entry name" value="Peptidase_M90_mtfA"/>
    <property type="match status" value="1"/>
</dbReference>
<organism evidence="2 3">
    <name type="scientific">Tumidithrix elongata BACA0141</name>
    <dbReference type="NCBI Taxonomy" id="2716417"/>
    <lineage>
        <taxon>Bacteria</taxon>
        <taxon>Bacillati</taxon>
        <taxon>Cyanobacteriota</taxon>
        <taxon>Cyanophyceae</taxon>
        <taxon>Pseudanabaenales</taxon>
        <taxon>Pseudanabaenaceae</taxon>
        <taxon>Tumidithrix</taxon>
        <taxon>Tumidithrix elongata</taxon>
    </lineage>
</organism>
<keyword evidence="1" id="KW-0472">Membrane</keyword>
<keyword evidence="1" id="KW-0812">Transmembrane</keyword>
<reference evidence="2" key="1">
    <citation type="submission" date="2024-01" db="EMBL/GenBank/DDBJ databases">
        <title>Bank of Algae and Cyanobacteria of the Azores (BACA) strain genomes.</title>
        <authorList>
            <person name="Luz R."/>
            <person name="Cordeiro R."/>
            <person name="Fonseca A."/>
            <person name="Goncalves V."/>
        </authorList>
    </citation>
    <scope>NUCLEOTIDE SEQUENCE</scope>
    <source>
        <strain evidence="2">BACA0141</strain>
    </source>
</reference>
<dbReference type="Gene3D" id="3.40.390.10">
    <property type="entry name" value="Collagenase (Catalytic Domain)"/>
    <property type="match status" value="1"/>
</dbReference>
<dbReference type="InterPro" id="IPR010384">
    <property type="entry name" value="MtfA_fam"/>
</dbReference>
<dbReference type="PANTHER" id="PTHR30164">
    <property type="entry name" value="MTFA PEPTIDASE"/>
    <property type="match status" value="1"/>
</dbReference>
<dbReference type="GO" id="GO:0005829">
    <property type="term" value="C:cytosol"/>
    <property type="evidence" value="ECO:0007669"/>
    <property type="project" value="TreeGrafter"/>
</dbReference>
<evidence type="ECO:0000313" key="2">
    <source>
        <dbReference type="EMBL" id="MEE3719883.1"/>
    </source>
</evidence>
<dbReference type="Pfam" id="PF06167">
    <property type="entry name" value="Peptidase_M90"/>
    <property type="match status" value="1"/>
</dbReference>
<proteinExistence type="predicted"/>
<gene>
    <name evidence="2" type="ORF">V2H45_24385</name>
</gene>
<dbReference type="PANTHER" id="PTHR30164:SF2">
    <property type="entry name" value="PROTEIN MTFA"/>
    <property type="match status" value="1"/>
</dbReference>